<dbReference type="AlphaFoldDB" id="B0WZQ5"/>
<evidence type="ECO:0000256" key="1">
    <source>
        <dbReference type="SAM" id="MobiDB-lite"/>
    </source>
</evidence>
<protein>
    <submittedName>
        <fullName evidence="2 3">Uncharacterized protein</fullName>
    </submittedName>
</protein>
<organism>
    <name type="scientific">Culex quinquefasciatus</name>
    <name type="common">Southern house mosquito</name>
    <name type="synonym">Culex pungens</name>
    <dbReference type="NCBI Taxonomy" id="7176"/>
    <lineage>
        <taxon>Eukaryota</taxon>
        <taxon>Metazoa</taxon>
        <taxon>Ecdysozoa</taxon>
        <taxon>Arthropoda</taxon>
        <taxon>Hexapoda</taxon>
        <taxon>Insecta</taxon>
        <taxon>Pterygota</taxon>
        <taxon>Neoptera</taxon>
        <taxon>Endopterygota</taxon>
        <taxon>Diptera</taxon>
        <taxon>Nematocera</taxon>
        <taxon>Culicoidea</taxon>
        <taxon>Culicidae</taxon>
        <taxon>Culicinae</taxon>
        <taxon>Culicini</taxon>
        <taxon>Culex</taxon>
        <taxon>Culex</taxon>
    </lineage>
</organism>
<name>B0WZQ5_CULQU</name>
<feature type="region of interest" description="Disordered" evidence="1">
    <location>
        <begin position="245"/>
        <end position="268"/>
    </location>
</feature>
<dbReference type="VEuPathDB" id="VectorBase:CPIJ012690"/>
<proteinExistence type="predicted"/>
<dbReference type="VEuPathDB" id="VectorBase:CQUJHB002379"/>
<dbReference type="VEuPathDB" id="VectorBase:CQUJHB002147"/>
<dbReference type="Proteomes" id="UP000002320">
    <property type="component" value="Unassembled WGS sequence"/>
</dbReference>
<dbReference type="EMBL" id="DS232213">
    <property type="protein sequence ID" value="EDS37730.1"/>
    <property type="molecule type" value="Genomic_DNA"/>
</dbReference>
<keyword evidence="4" id="KW-1185">Reference proteome</keyword>
<dbReference type="KEGG" id="cqu:CpipJ_CPIJ012690"/>
<gene>
    <name evidence="3" type="primary">6045515</name>
    <name evidence="2" type="ORF">CpipJ_CPIJ012690</name>
</gene>
<reference evidence="2" key="1">
    <citation type="submission" date="2007-03" db="EMBL/GenBank/DDBJ databases">
        <title>Annotation of Culex pipiens quinquefasciatus.</title>
        <authorList>
            <consortium name="The Broad Institute Genome Sequencing Platform"/>
            <person name="Atkinson P.W."/>
            <person name="Hemingway J."/>
            <person name="Christensen B.M."/>
            <person name="Higgs S."/>
            <person name="Kodira C."/>
            <person name="Hannick L."/>
            <person name="Megy K."/>
            <person name="O'Leary S."/>
            <person name="Pearson M."/>
            <person name="Haas B.J."/>
            <person name="Mauceli E."/>
            <person name="Wortman J.R."/>
            <person name="Lee N.H."/>
            <person name="Guigo R."/>
            <person name="Stanke M."/>
            <person name="Alvarado L."/>
            <person name="Amedeo P."/>
            <person name="Antoine C.H."/>
            <person name="Arensburger P."/>
            <person name="Bidwell S.L."/>
            <person name="Crawford M."/>
            <person name="Camaro F."/>
            <person name="Devon K."/>
            <person name="Engels R."/>
            <person name="Hammond M."/>
            <person name="Howarth C."/>
            <person name="Koehrsen M."/>
            <person name="Lawson D."/>
            <person name="Montgomery P."/>
            <person name="Nene V."/>
            <person name="Nusbaum C."/>
            <person name="Puiu D."/>
            <person name="Romero-Severson J."/>
            <person name="Severson D.W."/>
            <person name="Shumway M."/>
            <person name="Sisk P."/>
            <person name="Stolte C."/>
            <person name="Zeng Q."/>
            <person name="Eisenstadt E."/>
            <person name="Fraser-Liggett C."/>
            <person name="Strausberg R."/>
            <person name="Galagan J."/>
            <person name="Birren B."/>
            <person name="Collins F.H."/>
        </authorList>
    </citation>
    <scope>NUCLEOTIDE SEQUENCE [LARGE SCALE GENOMIC DNA]</scope>
    <source>
        <strain evidence="2">JHB</strain>
    </source>
</reference>
<dbReference type="InParanoid" id="B0WZQ5"/>
<dbReference type="STRING" id="7176.B0WZQ5"/>
<sequence length="487" mass="54307">MSSTGIVSKRFSKAKMKILPRWRICTIGKRPSSSDREQTSARFKDQLITSVTKEYGGVDETEKKESKTTAAVGLQEFGGDTDDVFSSLSKQQASFTSFRRTLWTVAVDSSSKHPVVSMEPNSDGGLEYAQSTARRRPLRADPTEVPLNFFESEQERWFQHVTIENVIKERMTMGPGDVAGPSNNATINSCGIDKAMAVYTEIRSKQYYKFWTRKIARKLRILVLQVIDSPVEDLAQGSPDRLWQSVGGDRQFDQSTRGQRAYPDSDEEPCGIDSRELVEIIQPPVTPFLLDVQSDVGDKFTEGGIIGNLSLRTALVMLNSAIVKPVKKVLYNQPELALRPWTAVGLEEFKQLCLRLSYDQQARIMKATLTDVEKKGQLAEVTLLNVVCDLKQVDVNYWPHIPQGKSIVRITFVLDAVTLTVCPNVYSKLLLTILPEVVGAHNMGNGSDEHLQMFNIDDSADDTLSECVGGIYPTDTSRGTIDNYEMG</sequence>
<reference evidence="3" key="2">
    <citation type="submission" date="2021-02" db="UniProtKB">
        <authorList>
            <consortium name="EnsemblMetazoa"/>
        </authorList>
    </citation>
    <scope>IDENTIFICATION</scope>
    <source>
        <strain evidence="3">JHB</strain>
    </source>
</reference>
<accession>B0WZQ5</accession>
<dbReference type="HOGENOM" id="CLU_560500_0_0_1"/>
<evidence type="ECO:0000313" key="2">
    <source>
        <dbReference type="EMBL" id="EDS37730.1"/>
    </source>
</evidence>
<evidence type="ECO:0000313" key="4">
    <source>
        <dbReference type="Proteomes" id="UP000002320"/>
    </source>
</evidence>
<dbReference type="OrthoDB" id="10023235at2759"/>
<dbReference type="EnsemblMetazoa" id="CPIJ012690-RA">
    <property type="protein sequence ID" value="CPIJ012690-PA"/>
    <property type="gene ID" value="CPIJ012690"/>
</dbReference>
<evidence type="ECO:0000313" key="3">
    <source>
        <dbReference type="EnsemblMetazoa" id="CPIJ012690-PA"/>
    </source>
</evidence>